<evidence type="ECO:0000313" key="3">
    <source>
        <dbReference type="Proteomes" id="UP000054858"/>
    </source>
</evidence>
<gene>
    <name evidence="2" type="ORF">Loak_0544</name>
</gene>
<reference evidence="2 3" key="1">
    <citation type="submission" date="2015-11" db="EMBL/GenBank/DDBJ databases">
        <title>Genomic analysis of 38 Legionella species identifies large and diverse effector repertoires.</title>
        <authorList>
            <person name="Burstein D."/>
            <person name="Amaro F."/>
            <person name="Zusman T."/>
            <person name="Lifshitz Z."/>
            <person name="Cohen O."/>
            <person name="Gilbert J.A."/>
            <person name="Pupko T."/>
            <person name="Shuman H.A."/>
            <person name="Segal G."/>
        </authorList>
    </citation>
    <scope>NUCLEOTIDE SEQUENCE [LARGE SCALE GENOMIC DNA]</scope>
    <source>
        <strain evidence="2 3">Oak Ridge-10</strain>
    </source>
</reference>
<comment type="caution">
    <text evidence="2">The sequence shown here is derived from an EMBL/GenBank/DDBJ whole genome shotgun (WGS) entry which is preliminary data.</text>
</comment>
<sequence length="153" mass="17753">MNRRLTLSLSFILSLFISINTHAADDDNKVIQWTQNTLVTTLSVSYQENPDYYQFIQSCYTYNARTALHDFLGGKMDIIKSRQLTLHPQLKGPAKILESGVINNSNFFDGVQWWRITQVIWIPELNRTVEFAVTVLETTQKTYLIQALDMKLY</sequence>
<dbReference type="RefSeq" id="WP_025384921.1">
    <property type="nucleotide sequence ID" value="NZ_LCUA01000021.1"/>
</dbReference>
<feature type="signal peptide" evidence="1">
    <location>
        <begin position="1"/>
        <end position="23"/>
    </location>
</feature>
<accession>A0A0W0XGA6</accession>
<dbReference type="EMBL" id="LNYP01000007">
    <property type="protein sequence ID" value="KTD43568.1"/>
    <property type="molecule type" value="Genomic_DNA"/>
</dbReference>
<dbReference type="PATRIC" id="fig|29423.5.peg.565"/>
<evidence type="ECO:0000313" key="2">
    <source>
        <dbReference type="EMBL" id="KTD43568.1"/>
    </source>
</evidence>
<protein>
    <submittedName>
        <fullName evidence="2">Uncharacterized protein</fullName>
    </submittedName>
</protein>
<organism evidence="2 3">
    <name type="scientific">Legionella oakridgensis</name>
    <dbReference type="NCBI Taxonomy" id="29423"/>
    <lineage>
        <taxon>Bacteria</taxon>
        <taxon>Pseudomonadati</taxon>
        <taxon>Pseudomonadota</taxon>
        <taxon>Gammaproteobacteria</taxon>
        <taxon>Legionellales</taxon>
        <taxon>Legionellaceae</taxon>
        <taxon>Legionella</taxon>
    </lineage>
</organism>
<feature type="chain" id="PRO_5006916477" evidence="1">
    <location>
        <begin position="24"/>
        <end position="153"/>
    </location>
</feature>
<dbReference type="AlphaFoldDB" id="A0A0W0XGA6"/>
<name>A0A0W0XGA6_9GAMM</name>
<evidence type="ECO:0000256" key="1">
    <source>
        <dbReference type="SAM" id="SignalP"/>
    </source>
</evidence>
<proteinExistence type="predicted"/>
<keyword evidence="1" id="KW-0732">Signal</keyword>
<dbReference type="Proteomes" id="UP000054858">
    <property type="component" value="Unassembled WGS sequence"/>
</dbReference>